<keyword evidence="3" id="KW-1185">Reference proteome</keyword>
<organism evidence="2 3">
    <name type="scientific">Microbotryum silenes-dioicae</name>
    <dbReference type="NCBI Taxonomy" id="796604"/>
    <lineage>
        <taxon>Eukaryota</taxon>
        <taxon>Fungi</taxon>
        <taxon>Dikarya</taxon>
        <taxon>Basidiomycota</taxon>
        <taxon>Pucciniomycotina</taxon>
        <taxon>Microbotryomycetes</taxon>
        <taxon>Microbotryales</taxon>
        <taxon>Microbotryaceae</taxon>
        <taxon>Microbotryum</taxon>
    </lineage>
</organism>
<evidence type="ECO:0000313" key="2">
    <source>
        <dbReference type="EMBL" id="SGY34922.1"/>
    </source>
</evidence>
<sequence length="337" mass="36227">MGIGRGFVLDRHRFPGLADLVNRRTFGPSSFACLLVSPPEVEQERDQDEGDHSAHDSSDDRGDPRCIRNFLSMRAPGGMGGGNGLCRGVRCDVDGDELGPNFGDEVGIVAEPSIGANLRQRDGMLLVCQYSTGPDLLLALGDARVIVEVNSIRHTPKPSGSALAHTQAIRFEDVGGVGSDVRVGYRTVDNQLTKPPVDFADRPECCPHAGEGEGDGSIGQVGVGCDQDNFVQQVSAWTMMIARAYSKTPTDLDRTRPLYQIAIGTCLEVLRPLSQRPGVTTAQRSDVTFCANVPVGNSMPCAWLVRLNTASNKTGTSIIVREAIMALEATYLRRIST</sequence>
<dbReference type="Proteomes" id="UP000249464">
    <property type="component" value="Unassembled WGS sequence"/>
</dbReference>
<name>A0A2X0M3L1_9BASI</name>
<feature type="compositionally biased region" description="Basic and acidic residues" evidence="1">
    <location>
        <begin position="50"/>
        <end position="65"/>
    </location>
</feature>
<dbReference type="EMBL" id="FQNC01000041">
    <property type="protein sequence ID" value="SGY34922.1"/>
    <property type="molecule type" value="Genomic_DNA"/>
</dbReference>
<accession>A0A2X0M3L1</accession>
<evidence type="ECO:0000313" key="3">
    <source>
        <dbReference type="Proteomes" id="UP000249464"/>
    </source>
</evidence>
<gene>
    <name evidence="2" type="primary">BQ5605_C002g01701</name>
    <name evidence="2" type="ORF">BQ5605_C002G01701</name>
</gene>
<feature type="region of interest" description="Disordered" evidence="1">
    <location>
        <begin position="39"/>
        <end position="65"/>
    </location>
</feature>
<proteinExistence type="predicted"/>
<reference evidence="2 3" key="1">
    <citation type="submission" date="2016-11" db="EMBL/GenBank/DDBJ databases">
        <authorList>
            <person name="Jaros S."/>
            <person name="Januszkiewicz K."/>
            <person name="Wedrychowicz H."/>
        </authorList>
    </citation>
    <scope>NUCLEOTIDE SEQUENCE [LARGE SCALE GENOMIC DNA]</scope>
</reference>
<evidence type="ECO:0000256" key="1">
    <source>
        <dbReference type="SAM" id="MobiDB-lite"/>
    </source>
</evidence>
<dbReference type="AlphaFoldDB" id="A0A2X0M3L1"/>
<protein>
    <submittedName>
        <fullName evidence="2">BQ5605_C002g01701 protein</fullName>
    </submittedName>
</protein>